<accession>A0ABP1U535</accession>
<keyword evidence="2 6" id="KW-0812">Transmembrane</keyword>
<protein>
    <recommendedName>
        <fullName evidence="5">Signal peptidase I</fullName>
        <ecNumber evidence="5">3.4.21.89</ecNumber>
    </recommendedName>
</protein>
<dbReference type="EMBL" id="FQ311875">
    <property type="protein sequence ID" value="CBT77104.1"/>
    <property type="molecule type" value="Genomic_DNA"/>
</dbReference>
<evidence type="ECO:0000256" key="6">
    <source>
        <dbReference type="SAM" id="Phobius"/>
    </source>
</evidence>
<feature type="domain" description="Peptidase S26" evidence="7">
    <location>
        <begin position="20"/>
        <end position="92"/>
    </location>
</feature>
<dbReference type="SUPFAM" id="SSF51306">
    <property type="entry name" value="LexA/Signal peptidase"/>
    <property type="match status" value="1"/>
</dbReference>
<keyword evidence="3 6" id="KW-1133">Transmembrane helix</keyword>
<keyword evidence="4 6" id="KW-0472">Membrane</keyword>
<dbReference type="Pfam" id="PF10502">
    <property type="entry name" value="Peptidase_S26"/>
    <property type="match status" value="1"/>
</dbReference>
<feature type="transmembrane region" description="Helical" evidence="6">
    <location>
        <begin position="149"/>
        <end position="172"/>
    </location>
</feature>
<reference evidence="9" key="2">
    <citation type="submission" date="2010-07" db="EMBL/GenBank/DDBJ databases">
        <title>Complete genome sequence of Arthrobacter arilaitensis (strain DSM 16368 / CIP 108037 / JCM 13566 / Re117).</title>
        <authorList>
            <person name="Genoscope."/>
        </authorList>
    </citation>
    <scope>NUCLEOTIDE SEQUENCE [LARGE SCALE GENOMIC DNA]</scope>
    <source>
        <strain evidence="9">DSM 16368 / CIP 108037 / IAM 15318 / JCM 13566 / Re117</strain>
    </source>
</reference>
<dbReference type="InterPro" id="IPR036286">
    <property type="entry name" value="LexA/Signal_pep-like_sf"/>
</dbReference>
<dbReference type="PANTHER" id="PTHR10806">
    <property type="entry name" value="SIGNAL PEPTIDASE COMPLEX CATALYTIC SUBUNIT SEC11"/>
    <property type="match status" value="1"/>
</dbReference>
<dbReference type="PANTHER" id="PTHR10806:SF6">
    <property type="entry name" value="SIGNAL PEPTIDASE COMPLEX CATALYTIC SUBUNIT SEC11"/>
    <property type="match status" value="1"/>
</dbReference>
<gene>
    <name evidence="8" type="ordered locus">AARI_29120</name>
</gene>
<proteinExistence type="predicted"/>
<evidence type="ECO:0000313" key="8">
    <source>
        <dbReference type="EMBL" id="CBT77104.1"/>
    </source>
</evidence>
<evidence type="ECO:0000256" key="2">
    <source>
        <dbReference type="ARBA" id="ARBA00022692"/>
    </source>
</evidence>
<dbReference type="NCBIfam" id="TIGR02228">
    <property type="entry name" value="sigpep_I_arch"/>
    <property type="match status" value="1"/>
</dbReference>
<dbReference type="CDD" id="cd06530">
    <property type="entry name" value="S26_SPase_I"/>
    <property type="match status" value="1"/>
</dbReference>
<dbReference type="EC" id="3.4.21.89" evidence="5"/>
<dbReference type="InterPro" id="IPR001733">
    <property type="entry name" value="Peptidase_S26B"/>
</dbReference>
<dbReference type="Proteomes" id="UP000006878">
    <property type="component" value="Chromosome"/>
</dbReference>
<feature type="transmembrane region" description="Helical" evidence="6">
    <location>
        <begin position="12"/>
        <end position="33"/>
    </location>
</feature>
<sequence>MHRVRTAGRGVIRIISWVTILSFTAALVVSVLIPRLADATPYAVLTGSMQPHHPPGSLVVVRPVPESDIHEGDIITYQLESGKPTVVTHRVIHRSTNLEGQVLFTTQGDANSVADAKPVAHVQIKGKLWYSVPYLGYANTIITGKERDIALAIVVSILLGYSAYMFISAAGVKRKEGKTCRTNGASS</sequence>
<keyword evidence="9" id="KW-1185">Reference proteome</keyword>
<reference evidence="9" key="1">
    <citation type="journal article" date="2010" name="PLoS ONE">
        <title>The Arthrobacter arilaitensis Re117 genome sequence reveals its genetic adaptation to the surface of cheese.</title>
        <authorList>
            <person name="Monnet C."/>
            <person name="Loux V."/>
            <person name="Gibrat J.F."/>
            <person name="Spinnler E."/>
            <person name="Barbe V."/>
            <person name="Vacherie B."/>
            <person name="Gavory F."/>
            <person name="Gourbeyre E."/>
            <person name="Siguier P."/>
            <person name="Chandler M."/>
            <person name="Elleuch R."/>
            <person name="Irlinger F."/>
            <person name="Vallaeys T."/>
        </authorList>
    </citation>
    <scope>NUCLEOTIDE SEQUENCE</scope>
    <source>
        <strain evidence="9">DSM 16368 / CIP 108037 / IAM 15318 / JCM 13566 / Re117</strain>
    </source>
</reference>
<evidence type="ECO:0000256" key="1">
    <source>
        <dbReference type="ARBA" id="ARBA00004370"/>
    </source>
</evidence>
<evidence type="ECO:0000256" key="4">
    <source>
        <dbReference type="ARBA" id="ARBA00023136"/>
    </source>
</evidence>
<dbReference type="InterPro" id="IPR019533">
    <property type="entry name" value="Peptidase_S26"/>
</dbReference>
<organism evidence="8 9">
    <name type="scientific">Glutamicibacter arilaitensis (strain DSM 16368 / CIP 108037 / IAM 15318 / JCM 13566 / NCIMB 14258 / Re117)</name>
    <name type="common">Arthrobacter arilaitensis</name>
    <dbReference type="NCBI Taxonomy" id="861360"/>
    <lineage>
        <taxon>Bacteria</taxon>
        <taxon>Bacillati</taxon>
        <taxon>Actinomycetota</taxon>
        <taxon>Actinomycetes</taxon>
        <taxon>Micrococcales</taxon>
        <taxon>Micrococcaceae</taxon>
        <taxon>Glutamicibacter</taxon>
    </lineage>
</organism>
<evidence type="ECO:0000259" key="7">
    <source>
        <dbReference type="Pfam" id="PF10502"/>
    </source>
</evidence>
<comment type="subcellular location">
    <subcellularLocation>
        <location evidence="1">Membrane</location>
    </subcellularLocation>
</comment>
<evidence type="ECO:0000256" key="5">
    <source>
        <dbReference type="NCBIfam" id="TIGR02228"/>
    </source>
</evidence>
<evidence type="ECO:0000256" key="3">
    <source>
        <dbReference type="ARBA" id="ARBA00022989"/>
    </source>
</evidence>
<evidence type="ECO:0000313" key="9">
    <source>
        <dbReference type="Proteomes" id="UP000006878"/>
    </source>
</evidence>
<name>A0ABP1U535_GLUAR</name>